<dbReference type="Pfam" id="PF13377">
    <property type="entry name" value="Peripla_BP_3"/>
    <property type="match status" value="1"/>
</dbReference>
<dbReference type="CDD" id="cd01392">
    <property type="entry name" value="HTH_LacI"/>
    <property type="match status" value="1"/>
</dbReference>
<accession>A0A542YGY7</accession>
<sequence length="335" mass="35202">MATTIRQIASAAGVSVATASRALNGAPSVVDRTRERVLAAAALLDYTPSRLGRSLATGSTGNVGVILPDVTNPFYTSFLAELESVLGAHDRGILVGDSHESSEQERALIRRMSGQVDALVLASSRLPDADIVAAAARLPVVLANRLLDGDAGDRLELPERLAQITLDIEPAFAEAVRHLHALGHRSVAYLDGPPQSWSGRQKMRSLERACRELRMPLAVAATATPDFVGGRRALASIDLTHTTAIIAFNDEIALGLLSALRDAGVEVPARMSVIGCDDSLPEGLAWPSLTTVDSSARTLGALTAAAIVEPKPHHTATVPTRLVVRDSTAEASVLS</sequence>
<dbReference type="CDD" id="cd06267">
    <property type="entry name" value="PBP1_LacI_sugar_binding-like"/>
    <property type="match status" value="1"/>
</dbReference>
<evidence type="ECO:0000259" key="4">
    <source>
        <dbReference type="PROSITE" id="PS50932"/>
    </source>
</evidence>
<dbReference type="InterPro" id="IPR028082">
    <property type="entry name" value="Peripla_BP_I"/>
</dbReference>
<dbReference type="Pfam" id="PF00356">
    <property type="entry name" value="LacI"/>
    <property type="match status" value="1"/>
</dbReference>
<dbReference type="PANTHER" id="PTHR30146:SF138">
    <property type="entry name" value="TRANSCRIPTIONAL REGULATORY PROTEIN"/>
    <property type="match status" value="1"/>
</dbReference>
<keyword evidence="6" id="KW-1185">Reference proteome</keyword>
<dbReference type="SUPFAM" id="SSF53822">
    <property type="entry name" value="Periplasmic binding protein-like I"/>
    <property type="match status" value="1"/>
</dbReference>
<dbReference type="GO" id="GO:0003700">
    <property type="term" value="F:DNA-binding transcription factor activity"/>
    <property type="evidence" value="ECO:0007669"/>
    <property type="project" value="TreeGrafter"/>
</dbReference>
<evidence type="ECO:0000256" key="2">
    <source>
        <dbReference type="ARBA" id="ARBA00023125"/>
    </source>
</evidence>
<proteinExistence type="predicted"/>
<evidence type="ECO:0000256" key="1">
    <source>
        <dbReference type="ARBA" id="ARBA00023015"/>
    </source>
</evidence>
<evidence type="ECO:0000313" key="6">
    <source>
        <dbReference type="Proteomes" id="UP000317998"/>
    </source>
</evidence>
<dbReference type="EMBL" id="VFOM01000001">
    <property type="protein sequence ID" value="TQL47244.1"/>
    <property type="molecule type" value="Genomic_DNA"/>
</dbReference>
<dbReference type="SMART" id="SM00354">
    <property type="entry name" value="HTH_LACI"/>
    <property type="match status" value="1"/>
</dbReference>
<dbReference type="Gene3D" id="3.40.50.2300">
    <property type="match status" value="2"/>
</dbReference>
<dbReference type="InterPro" id="IPR000843">
    <property type="entry name" value="HTH_LacI"/>
</dbReference>
<dbReference type="Proteomes" id="UP000317998">
    <property type="component" value="Unassembled WGS sequence"/>
</dbReference>
<dbReference type="AlphaFoldDB" id="A0A542YGY7"/>
<gene>
    <name evidence="5" type="ORF">FB562_0298</name>
</gene>
<protein>
    <submittedName>
        <fullName evidence="5">LacI family transcriptional regulator</fullName>
    </submittedName>
</protein>
<dbReference type="SUPFAM" id="SSF47413">
    <property type="entry name" value="lambda repressor-like DNA-binding domains"/>
    <property type="match status" value="1"/>
</dbReference>
<keyword evidence="2" id="KW-0238">DNA-binding</keyword>
<evidence type="ECO:0000313" key="5">
    <source>
        <dbReference type="EMBL" id="TQL47244.1"/>
    </source>
</evidence>
<dbReference type="OrthoDB" id="3258243at2"/>
<dbReference type="PROSITE" id="PS50932">
    <property type="entry name" value="HTH_LACI_2"/>
    <property type="match status" value="1"/>
</dbReference>
<keyword evidence="1" id="KW-0805">Transcription regulation</keyword>
<comment type="caution">
    <text evidence="5">The sequence shown here is derived from an EMBL/GenBank/DDBJ whole genome shotgun (WGS) entry which is preliminary data.</text>
</comment>
<organism evidence="5 6">
    <name type="scientific">Homoserinimonas aerilata</name>
    <dbReference type="NCBI Taxonomy" id="1162970"/>
    <lineage>
        <taxon>Bacteria</taxon>
        <taxon>Bacillati</taxon>
        <taxon>Actinomycetota</taxon>
        <taxon>Actinomycetes</taxon>
        <taxon>Micrococcales</taxon>
        <taxon>Microbacteriaceae</taxon>
        <taxon>Homoserinimonas</taxon>
    </lineage>
</organism>
<dbReference type="InterPro" id="IPR046335">
    <property type="entry name" value="LacI/GalR-like_sensor"/>
</dbReference>
<dbReference type="GO" id="GO:0000976">
    <property type="term" value="F:transcription cis-regulatory region binding"/>
    <property type="evidence" value="ECO:0007669"/>
    <property type="project" value="TreeGrafter"/>
</dbReference>
<dbReference type="RefSeq" id="WP_141879523.1">
    <property type="nucleotide sequence ID" value="NZ_VFOM01000001.1"/>
</dbReference>
<dbReference type="InterPro" id="IPR010982">
    <property type="entry name" value="Lambda_DNA-bd_dom_sf"/>
</dbReference>
<evidence type="ECO:0000256" key="3">
    <source>
        <dbReference type="ARBA" id="ARBA00023163"/>
    </source>
</evidence>
<feature type="domain" description="HTH lacI-type" evidence="4">
    <location>
        <begin position="3"/>
        <end position="57"/>
    </location>
</feature>
<name>A0A542YGY7_9MICO</name>
<dbReference type="PANTHER" id="PTHR30146">
    <property type="entry name" value="LACI-RELATED TRANSCRIPTIONAL REPRESSOR"/>
    <property type="match status" value="1"/>
</dbReference>
<keyword evidence="3" id="KW-0804">Transcription</keyword>
<reference evidence="5 6" key="1">
    <citation type="submission" date="2019-06" db="EMBL/GenBank/DDBJ databases">
        <title>Sequencing the genomes of 1000 actinobacteria strains.</title>
        <authorList>
            <person name="Klenk H.-P."/>
        </authorList>
    </citation>
    <scope>NUCLEOTIDE SEQUENCE [LARGE SCALE GENOMIC DNA]</scope>
    <source>
        <strain evidence="5 6">DSM 26477</strain>
    </source>
</reference>
<dbReference type="Gene3D" id="1.10.260.40">
    <property type="entry name" value="lambda repressor-like DNA-binding domains"/>
    <property type="match status" value="1"/>
</dbReference>